<organism evidence="1">
    <name type="scientific">Candidatus Kentrum sp. FM</name>
    <dbReference type="NCBI Taxonomy" id="2126340"/>
    <lineage>
        <taxon>Bacteria</taxon>
        <taxon>Pseudomonadati</taxon>
        <taxon>Pseudomonadota</taxon>
        <taxon>Gammaproteobacteria</taxon>
        <taxon>Candidatus Kentrum</taxon>
    </lineage>
</organism>
<dbReference type="EMBL" id="CAADFL010000277">
    <property type="protein sequence ID" value="VFK13352.1"/>
    <property type="molecule type" value="Genomic_DNA"/>
</dbReference>
<protein>
    <submittedName>
        <fullName evidence="1">Alkylhydroperoxidase family enzyme, contains CxxC motif</fullName>
    </submittedName>
</protein>
<dbReference type="SUPFAM" id="SSF69118">
    <property type="entry name" value="AhpD-like"/>
    <property type="match status" value="1"/>
</dbReference>
<gene>
    <name evidence="2" type="ORF">BECKFM1743A_GA0114220_107751</name>
    <name evidence="3" type="ORF">BECKFM1743B_GA0114221_102772</name>
    <name evidence="1" type="ORF">BECKFM1743C_GA0114222_107423</name>
</gene>
<proteinExistence type="predicted"/>
<dbReference type="GO" id="GO:0004601">
    <property type="term" value="F:peroxidase activity"/>
    <property type="evidence" value="ECO:0007669"/>
    <property type="project" value="UniProtKB-KW"/>
</dbReference>
<evidence type="ECO:0000313" key="2">
    <source>
        <dbReference type="EMBL" id="VFJ74371.1"/>
    </source>
</evidence>
<dbReference type="EMBL" id="CAADEZ010000775">
    <property type="protein sequence ID" value="VFJ74371.1"/>
    <property type="molecule type" value="Genomic_DNA"/>
</dbReference>
<keyword evidence="1" id="KW-0575">Peroxidase</keyword>
<name>A0A450TWU5_9GAMM</name>
<evidence type="ECO:0000313" key="3">
    <source>
        <dbReference type="EMBL" id="VFK13352.1"/>
    </source>
</evidence>
<dbReference type="AlphaFoldDB" id="A0A450TWU5"/>
<dbReference type="EMBL" id="CAADFA010000742">
    <property type="protein sequence ID" value="VFJ73550.1"/>
    <property type="molecule type" value="Genomic_DNA"/>
</dbReference>
<reference evidence="1" key="1">
    <citation type="submission" date="2019-02" db="EMBL/GenBank/DDBJ databases">
        <authorList>
            <person name="Gruber-Vodicka R. H."/>
            <person name="Seah K. B. B."/>
        </authorList>
    </citation>
    <scope>NUCLEOTIDE SEQUENCE</scope>
    <source>
        <strain evidence="2">BECK_BZ163</strain>
        <strain evidence="3">BECK_BZ164</strain>
        <strain evidence="1">BECK_BZ165</strain>
    </source>
</reference>
<dbReference type="Gene3D" id="1.20.1290.10">
    <property type="entry name" value="AhpD-like"/>
    <property type="match status" value="1"/>
</dbReference>
<accession>A0A450TWU5</accession>
<evidence type="ECO:0000313" key="1">
    <source>
        <dbReference type="EMBL" id="VFJ73550.1"/>
    </source>
</evidence>
<keyword evidence="1" id="KW-0560">Oxidoreductase</keyword>
<sequence>MPHIDLIEPEQAEGAVAELFKTAQEVFGVIPKPLQLFANNPSVAEAVFRGFALSMEQTNLSQTFFAWLRYLTANHTHCTHCIDVNAGILLEMGVDQRALAAARKDPGTVPLPREEKALLLACIEMVRNQGLLDKAQIDDLKRYGFSDADLVTAFHHGAHSHAVDLTINAFGL</sequence>
<dbReference type="InterPro" id="IPR029032">
    <property type="entry name" value="AhpD-like"/>
</dbReference>